<evidence type="ECO:0000256" key="9">
    <source>
        <dbReference type="ARBA" id="ARBA00054217"/>
    </source>
</evidence>
<proteinExistence type="predicted"/>
<feature type="domain" description="HMG box" evidence="14">
    <location>
        <begin position="177"/>
        <end position="245"/>
    </location>
</feature>
<dbReference type="GO" id="GO:0001228">
    <property type="term" value="F:DNA-binding transcription activator activity, RNA polymerase II-specific"/>
    <property type="evidence" value="ECO:0007669"/>
    <property type="project" value="UniProtKB-ARBA"/>
</dbReference>
<accession>H3B6L6</accession>
<dbReference type="Pfam" id="PF00505">
    <property type="entry name" value="HMG_box"/>
    <property type="match status" value="1"/>
</dbReference>
<feature type="compositionally biased region" description="Polar residues" evidence="13">
    <location>
        <begin position="572"/>
        <end position="582"/>
    </location>
</feature>
<dbReference type="AlphaFoldDB" id="H3B6L6"/>
<dbReference type="SUPFAM" id="SSF47095">
    <property type="entry name" value="HMG-box"/>
    <property type="match status" value="1"/>
</dbReference>
<dbReference type="HOGENOM" id="CLU_021249_0_0_1"/>
<keyword evidence="4" id="KW-0805">Transcription regulation</keyword>
<evidence type="ECO:0000259" key="14">
    <source>
        <dbReference type="PROSITE" id="PS50118"/>
    </source>
</evidence>
<dbReference type="GO" id="GO:1990837">
    <property type="term" value="F:sequence-specific double-stranded DNA binding"/>
    <property type="evidence" value="ECO:0007669"/>
    <property type="project" value="TreeGrafter"/>
</dbReference>
<dbReference type="SMART" id="SM00398">
    <property type="entry name" value="HMG"/>
    <property type="match status" value="1"/>
</dbReference>
<evidence type="ECO:0000256" key="2">
    <source>
        <dbReference type="ARBA" id="ARBA00022490"/>
    </source>
</evidence>
<evidence type="ECO:0000256" key="7">
    <source>
        <dbReference type="ARBA" id="ARBA00023163"/>
    </source>
</evidence>
<reference evidence="15" key="2">
    <citation type="submission" date="2025-08" db="UniProtKB">
        <authorList>
            <consortium name="Ensembl"/>
        </authorList>
    </citation>
    <scope>IDENTIFICATION</scope>
</reference>
<dbReference type="GO" id="GO:0005634">
    <property type="term" value="C:nucleus"/>
    <property type="evidence" value="ECO:0007669"/>
    <property type="project" value="UniProtKB-UniRule"/>
</dbReference>
<gene>
    <name evidence="15" type="primary">SOX30</name>
</gene>
<keyword evidence="3" id="KW-0678">Repressor</keyword>
<sequence length="596" mass="65862">PHAAAGERALEAERKKGSQAFEEKYELLRLREEGSKTMQVIAKEGVIVAENIKREDDQRKMDMMVKPPVSNGVAQHQNREVLFVQESNGFGQHPPDLRVPISLHTIPPGTRIQFQGSSPVPDLIRLTKVPLTQVPIKLQSLLEPSVKIETKDVPLTVPPAESGIPDTPFSKDRNGHIKRPMNAFMVWARIHRPALAKANPAASNAEISVQLGLEWNKLTEEQKKPYYDEAQKIKEKHREEFPGWVYQPRPGKRKHFPLSSTASVFPSTTPNIITTAQTNAYPYRPTTYSVVIPNLQASVARPIGDAQCTIQLPGAAAQRSAPIALFQQNAGTSVKVVAPTPTIPIRAPVPVPCTVSSVQPDTHHTHPGPSSLPTHTFERLTPISVDNPNRNLSNENMGHSRLVASEIQQSKEIPGISGCPRSAAMPPAPPMSIPHVYQPSPIGPPASLFGTAPRFPFHHPYFLPGAHYFPSSTCPYSRHPFGYGEFPNPLPDCLGYYEDRYQKHEAMFSALNRDYSFREYAEERARSEDSQSCESMEGGSYYGSHAGEEYLNSVPQLDVGALENVFTAPTSGPTRIQRVNVTDSDEDDEGKVLKDL</sequence>
<evidence type="ECO:0000313" key="15">
    <source>
        <dbReference type="Ensembl" id="ENSLACP00000017537.1"/>
    </source>
</evidence>
<dbReference type="GO" id="GO:0005737">
    <property type="term" value="C:cytoplasm"/>
    <property type="evidence" value="ECO:0007669"/>
    <property type="project" value="UniProtKB-SubCell"/>
</dbReference>
<protein>
    <recommendedName>
        <fullName evidence="11">Transcription factor SOX-30</fullName>
    </recommendedName>
</protein>
<dbReference type="CDD" id="cd22033">
    <property type="entry name" value="HMG-box_SoxH_SOX30"/>
    <property type="match status" value="1"/>
</dbReference>
<dbReference type="PANTHER" id="PTHR47279">
    <property type="entry name" value="TRANSCRIPTION FACTOR SOX-30"/>
    <property type="match status" value="1"/>
</dbReference>
<reference evidence="15" key="3">
    <citation type="submission" date="2025-09" db="UniProtKB">
        <authorList>
            <consortium name="Ensembl"/>
        </authorList>
    </citation>
    <scope>IDENTIFICATION</scope>
</reference>
<organism evidence="15 16">
    <name type="scientific">Latimeria chalumnae</name>
    <name type="common">Coelacanth</name>
    <dbReference type="NCBI Taxonomy" id="7897"/>
    <lineage>
        <taxon>Eukaryota</taxon>
        <taxon>Metazoa</taxon>
        <taxon>Chordata</taxon>
        <taxon>Craniata</taxon>
        <taxon>Vertebrata</taxon>
        <taxon>Euteleostomi</taxon>
        <taxon>Coelacanthiformes</taxon>
        <taxon>Coelacanthidae</taxon>
        <taxon>Latimeria</taxon>
    </lineage>
</organism>
<evidence type="ECO:0000256" key="5">
    <source>
        <dbReference type="ARBA" id="ARBA00023125"/>
    </source>
</evidence>
<dbReference type="PROSITE" id="PS50118">
    <property type="entry name" value="HMG_BOX_2"/>
    <property type="match status" value="1"/>
</dbReference>
<evidence type="ECO:0000256" key="8">
    <source>
        <dbReference type="ARBA" id="ARBA00023242"/>
    </source>
</evidence>
<keyword evidence="8 12" id="KW-0539">Nucleus</keyword>
<dbReference type="EMBL" id="AFYH01044554">
    <property type="status" value="NOT_ANNOTATED_CDS"/>
    <property type="molecule type" value="Genomic_DNA"/>
</dbReference>
<evidence type="ECO:0000256" key="10">
    <source>
        <dbReference type="ARBA" id="ARBA00063959"/>
    </source>
</evidence>
<keyword evidence="5 12" id="KW-0238">DNA-binding</keyword>
<dbReference type="Ensembl" id="ENSLACT00000017667.1">
    <property type="protein sequence ID" value="ENSLACP00000017537.1"/>
    <property type="gene ID" value="ENSLACG00000015447.1"/>
</dbReference>
<evidence type="ECO:0000313" key="16">
    <source>
        <dbReference type="Proteomes" id="UP000008672"/>
    </source>
</evidence>
<evidence type="ECO:0000256" key="12">
    <source>
        <dbReference type="PROSITE-ProRule" id="PRU00267"/>
    </source>
</evidence>
<evidence type="ECO:0000256" key="13">
    <source>
        <dbReference type="SAM" id="MobiDB-lite"/>
    </source>
</evidence>
<keyword evidence="2" id="KW-0963">Cytoplasm</keyword>
<dbReference type="FunFam" id="1.10.30.10:FF:000027">
    <property type="entry name" value="Transcription factor SOX-30"/>
    <property type="match status" value="1"/>
</dbReference>
<dbReference type="InterPro" id="IPR009071">
    <property type="entry name" value="HMG_box_dom"/>
</dbReference>
<dbReference type="InterPro" id="IPR052856">
    <property type="entry name" value="SOX30_TF"/>
</dbReference>
<dbReference type="InterPro" id="IPR036910">
    <property type="entry name" value="HMG_box_dom_sf"/>
</dbReference>
<dbReference type="GeneTree" id="ENSGT00940000161042"/>
<feature type="region of interest" description="Disordered" evidence="13">
    <location>
        <begin position="357"/>
        <end position="376"/>
    </location>
</feature>
<evidence type="ECO:0000256" key="3">
    <source>
        <dbReference type="ARBA" id="ARBA00022491"/>
    </source>
</evidence>
<comment type="function">
    <text evidence="9">Acts both as a transcriptional activator and a repressor. Binds to the DNA sequence 5'-ACAAT-3' and shows a preference for guanine residues surrounding this core motif. Binds to its own promoter and activates its own transcription. Required to activate the expression of postmeiotic genes involved in spermiogenesis. Binds to the promoter region of CTNNB1 and represses its transcription which leads to inhibition of Wnt signaling. Also inhibits Wnt signaling by binding to the CTNNB1 protein, preventing interaction of CTNNB1 with TCF7L2/TCF4.</text>
</comment>
<keyword evidence="6" id="KW-0010">Activator</keyword>
<dbReference type="Proteomes" id="UP000008672">
    <property type="component" value="Unassembled WGS sequence"/>
</dbReference>
<evidence type="ECO:0000256" key="4">
    <source>
        <dbReference type="ARBA" id="ARBA00023015"/>
    </source>
</evidence>
<feature type="DNA-binding region" description="HMG box" evidence="12">
    <location>
        <begin position="177"/>
        <end position="245"/>
    </location>
</feature>
<evidence type="ECO:0000256" key="6">
    <source>
        <dbReference type="ARBA" id="ARBA00023159"/>
    </source>
</evidence>
<evidence type="ECO:0000256" key="11">
    <source>
        <dbReference type="ARBA" id="ARBA00070331"/>
    </source>
</evidence>
<feature type="region of interest" description="Disordered" evidence="13">
    <location>
        <begin position="572"/>
        <end position="596"/>
    </location>
</feature>
<dbReference type="OMA" id="FIPSPAY"/>
<keyword evidence="7" id="KW-0804">Transcription</keyword>
<dbReference type="Gene3D" id="1.10.30.10">
    <property type="entry name" value="High mobility group box domain"/>
    <property type="match status" value="1"/>
</dbReference>
<dbReference type="InParanoid" id="H3B6L6"/>
<keyword evidence="16" id="KW-1185">Reference proteome</keyword>
<dbReference type="STRING" id="7897.ENSLACP00000017537"/>
<name>H3B6L6_LATCH</name>
<dbReference type="FunCoup" id="H3B6L6">
    <property type="interactions" value="647"/>
</dbReference>
<comment type="subunit">
    <text evidence="10">Interacts with CTNNB1, competitively inhibiting CTNNB1-TCF7L2/TCF4 interaction.</text>
</comment>
<dbReference type="eggNOG" id="KOG0527">
    <property type="taxonomic scope" value="Eukaryota"/>
</dbReference>
<evidence type="ECO:0000256" key="1">
    <source>
        <dbReference type="ARBA" id="ARBA00004496"/>
    </source>
</evidence>
<comment type="subcellular location">
    <subcellularLocation>
        <location evidence="1">Cytoplasm</location>
    </subcellularLocation>
</comment>
<reference evidence="16" key="1">
    <citation type="submission" date="2011-08" db="EMBL/GenBank/DDBJ databases">
        <title>The draft genome of Latimeria chalumnae.</title>
        <authorList>
            <person name="Di Palma F."/>
            <person name="Alfoldi J."/>
            <person name="Johnson J."/>
            <person name="Berlin A."/>
            <person name="Gnerre S."/>
            <person name="Jaffe D."/>
            <person name="MacCallum I."/>
            <person name="Young S."/>
            <person name="Walker B.J."/>
            <person name="Lander E."/>
            <person name="Lindblad-Toh K."/>
        </authorList>
    </citation>
    <scope>NUCLEOTIDE SEQUENCE [LARGE SCALE GENOMIC DNA]</scope>
    <source>
        <strain evidence="16">Wild caught</strain>
    </source>
</reference>
<dbReference type="PANTHER" id="PTHR47279:SF1">
    <property type="entry name" value="TRANSCRIPTION FACTOR SOX-30"/>
    <property type="match status" value="1"/>
</dbReference>